<dbReference type="EMBL" id="JBHSWE010000001">
    <property type="protein sequence ID" value="MFC6669725.1"/>
    <property type="molecule type" value="Genomic_DNA"/>
</dbReference>
<dbReference type="RefSeq" id="WP_379908263.1">
    <property type="nucleotide sequence ID" value="NZ_JBHSWE010000001.1"/>
</dbReference>
<dbReference type="Proteomes" id="UP001596422">
    <property type="component" value="Unassembled WGS sequence"/>
</dbReference>
<evidence type="ECO:0000313" key="2">
    <source>
        <dbReference type="Proteomes" id="UP001596422"/>
    </source>
</evidence>
<sequence length="74" mass="8288">MVMIDSCILQEETMSLWINSMALRNNTDLAISISEDNNKVVLAKPKIIEFEVLYALSCVRNTGKLLVLWTGKTG</sequence>
<evidence type="ECO:0008006" key="3">
    <source>
        <dbReference type="Google" id="ProtNLM"/>
    </source>
</evidence>
<evidence type="ECO:0000313" key="1">
    <source>
        <dbReference type="EMBL" id="MFC6669725.1"/>
    </source>
</evidence>
<proteinExistence type="predicted"/>
<accession>A0ABW1ZX02</accession>
<gene>
    <name evidence="1" type="ORF">ACFQDL_06210</name>
</gene>
<comment type="caution">
    <text evidence="1">The sequence shown here is derived from an EMBL/GenBank/DDBJ whole genome shotgun (WGS) entry which is preliminary data.</text>
</comment>
<reference evidence="2" key="1">
    <citation type="journal article" date="2019" name="Int. J. Syst. Evol. Microbiol.">
        <title>The Global Catalogue of Microorganisms (GCM) 10K type strain sequencing project: providing services to taxonomists for standard genome sequencing and annotation.</title>
        <authorList>
            <consortium name="The Broad Institute Genomics Platform"/>
            <consortium name="The Broad Institute Genome Sequencing Center for Infectious Disease"/>
            <person name="Wu L."/>
            <person name="Ma J."/>
        </authorList>
    </citation>
    <scope>NUCLEOTIDE SEQUENCE [LARGE SCALE GENOMIC DNA]</scope>
    <source>
        <strain evidence="2">NBRC 111756</strain>
    </source>
</reference>
<name>A0ABW1ZX02_9GAMM</name>
<keyword evidence="2" id="KW-1185">Reference proteome</keyword>
<organism evidence="1 2">
    <name type="scientific">Marinobacterium aestuariivivens</name>
    <dbReference type="NCBI Taxonomy" id="1698799"/>
    <lineage>
        <taxon>Bacteria</taxon>
        <taxon>Pseudomonadati</taxon>
        <taxon>Pseudomonadota</taxon>
        <taxon>Gammaproteobacteria</taxon>
        <taxon>Oceanospirillales</taxon>
        <taxon>Oceanospirillaceae</taxon>
        <taxon>Marinobacterium</taxon>
    </lineage>
</organism>
<protein>
    <recommendedName>
        <fullName evidence="3">PIN domain-containing protein</fullName>
    </recommendedName>
</protein>